<dbReference type="Pfam" id="PF02325">
    <property type="entry name" value="CCB3_YggT"/>
    <property type="match status" value="1"/>
</dbReference>
<dbReference type="EMBL" id="QZJW01000019">
    <property type="protein sequence ID" value="RJO61403.1"/>
    <property type="molecule type" value="Genomic_DNA"/>
</dbReference>
<keyword evidence="2" id="KW-0472">Membrane</keyword>
<dbReference type="Proteomes" id="UP000285655">
    <property type="component" value="Unassembled WGS sequence"/>
</dbReference>
<feature type="transmembrane region" description="Helical" evidence="2">
    <location>
        <begin position="6"/>
        <end position="28"/>
    </location>
</feature>
<gene>
    <name evidence="3" type="ORF">C4544_02700</name>
</gene>
<evidence type="ECO:0000256" key="2">
    <source>
        <dbReference type="SAM" id="Phobius"/>
    </source>
</evidence>
<dbReference type="InterPro" id="IPR003425">
    <property type="entry name" value="CCB3/YggT"/>
</dbReference>
<name>A0A419DE48_9BACT</name>
<organism evidence="3 4">
    <name type="scientific">candidate division WS5 bacterium</name>
    <dbReference type="NCBI Taxonomy" id="2093353"/>
    <lineage>
        <taxon>Bacteria</taxon>
        <taxon>candidate division WS5</taxon>
    </lineage>
</organism>
<evidence type="ECO:0000313" key="3">
    <source>
        <dbReference type="EMBL" id="RJO61403.1"/>
    </source>
</evidence>
<dbReference type="PANTHER" id="PTHR33219:SF14">
    <property type="entry name" value="PROTEIN COFACTOR ASSEMBLY OF COMPLEX C SUBUNIT B CCB3, CHLOROPLASTIC-RELATED"/>
    <property type="match status" value="1"/>
</dbReference>
<keyword evidence="2" id="KW-0812">Transmembrane</keyword>
<evidence type="ECO:0000256" key="1">
    <source>
        <dbReference type="ARBA" id="ARBA00010894"/>
    </source>
</evidence>
<dbReference type="PANTHER" id="PTHR33219">
    <property type="entry name" value="YLMG HOMOLOG PROTEIN 2, CHLOROPLASTIC"/>
    <property type="match status" value="1"/>
</dbReference>
<dbReference type="GO" id="GO:0016020">
    <property type="term" value="C:membrane"/>
    <property type="evidence" value="ECO:0007669"/>
    <property type="project" value="InterPro"/>
</dbReference>
<accession>A0A419DE48</accession>
<proteinExistence type="inferred from homology"/>
<dbReference type="AlphaFoldDB" id="A0A419DE48"/>
<evidence type="ECO:0000313" key="4">
    <source>
        <dbReference type="Proteomes" id="UP000285655"/>
    </source>
</evidence>
<comment type="caution">
    <text evidence="3">The sequence shown here is derived from an EMBL/GenBank/DDBJ whole genome shotgun (WGS) entry which is preliminary data.</text>
</comment>
<protein>
    <submittedName>
        <fullName evidence="3">YggT family protein</fullName>
    </submittedName>
</protein>
<comment type="similarity">
    <text evidence="1">Belongs to the YggT family.</text>
</comment>
<sequence>MNTQTFIINAVDFASSAIFVFIFIRIILSWIPKARNSFTQFVFDVTEPLLKPFRRFNPKGSPIDLSPIIVIILVEILRNVILRVI</sequence>
<keyword evidence="2" id="KW-1133">Transmembrane helix</keyword>
<reference evidence="3 4" key="1">
    <citation type="journal article" date="2017" name="ISME J.">
        <title>Energy and carbon metabolisms in a deep terrestrial subsurface fluid microbial community.</title>
        <authorList>
            <person name="Momper L."/>
            <person name="Jungbluth S.P."/>
            <person name="Lee M.D."/>
            <person name="Amend J.P."/>
        </authorList>
    </citation>
    <scope>NUCLEOTIDE SEQUENCE [LARGE SCALE GENOMIC DNA]</scope>
    <source>
        <strain evidence="3">SURF_29</strain>
    </source>
</reference>